<dbReference type="PROSITE" id="PS00623">
    <property type="entry name" value="GMC_OXRED_1"/>
    <property type="match status" value="1"/>
</dbReference>
<dbReference type="Pfam" id="PF05199">
    <property type="entry name" value="GMC_oxred_C"/>
    <property type="match status" value="1"/>
</dbReference>
<dbReference type="STRING" id="485913.Krac_7463"/>
<dbReference type="InterPro" id="IPR036188">
    <property type="entry name" value="FAD/NAD-bd_sf"/>
</dbReference>
<evidence type="ECO:0000256" key="3">
    <source>
        <dbReference type="ARBA" id="ARBA00022630"/>
    </source>
</evidence>
<evidence type="ECO:0000256" key="2">
    <source>
        <dbReference type="ARBA" id="ARBA00010790"/>
    </source>
</evidence>
<dbReference type="OrthoDB" id="9785276at2"/>
<feature type="binding site" evidence="5">
    <location>
        <begin position="504"/>
        <end position="505"/>
    </location>
    <ligand>
        <name>FAD</name>
        <dbReference type="ChEBI" id="CHEBI:57692"/>
    </ligand>
</feature>
<reference evidence="10 11" key="1">
    <citation type="journal article" date="2011" name="Stand. Genomic Sci.">
        <title>Non-contiguous finished genome sequence and contextual data of the filamentous soil bacterium Ktedonobacter racemifer type strain (SOSP1-21).</title>
        <authorList>
            <person name="Chang Y.J."/>
            <person name="Land M."/>
            <person name="Hauser L."/>
            <person name="Chertkov O."/>
            <person name="Del Rio T.G."/>
            <person name="Nolan M."/>
            <person name="Copeland A."/>
            <person name="Tice H."/>
            <person name="Cheng J.F."/>
            <person name="Lucas S."/>
            <person name="Han C."/>
            <person name="Goodwin L."/>
            <person name="Pitluck S."/>
            <person name="Ivanova N."/>
            <person name="Ovchinikova G."/>
            <person name="Pati A."/>
            <person name="Chen A."/>
            <person name="Palaniappan K."/>
            <person name="Mavromatis K."/>
            <person name="Liolios K."/>
            <person name="Brettin T."/>
            <person name="Fiebig A."/>
            <person name="Rohde M."/>
            <person name="Abt B."/>
            <person name="Goker M."/>
            <person name="Detter J.C."/>
            <person name="Woyke T."/>
            <person name="Bristow J."/>
            <person name="Eisen J.A."/>
            <person name="Markowitz V."/>
            <person name="Hugenholtz P."/>
            <person name="Kyrpides N.C."/>
            <person name="Klenk H.P."/>
            <person name="Lapidus A."/>
        </authorList>
    </citation>
    <scope>NUCLEOTIDE SEQUENCE [LARGE SCALE GENOMIC DNA]</scope>
    <source>
        <strain evidence="11">DSM 44963</strain>
    </source>
</reference>
<gene>
    <name evidence="10" type="ORF">Krac_7463</name>
</gene>
<organism evidence="10 11">
    <name type="scientific">Ktedonobacter racemifer DSM 44963</name>
    <dbReference type="NCBI Taxonomy" id="485913"/>
    <lineage>
        <taxon>Bacteria</taxon>
        <taxon>Bacillati</taxon>
        <taxon>Chloroflexota</taxon>
        <taxon>Ktedonobacteria</taxon>
        <taxon>Ktedonobacterales</taxon>
        <taxon>Ktedonobacteraceae</taxon>
        <taxon>Ktedonobacter</taxon>
    </lineage>
</organism>
<dbReference type="InParanoid" id="D6TK76"/>
<name>D6TK76_KTERA</name>
<comment type="similarity">
    <text evidence="2 6">Belongs to the GMC oxidoreductase family.</text>
</comment>
<dbReference type="PIRSF" id="PIRSF000137">
    <property type="entry name" value="Alcohol_oxidase"/>
    <property type="match status" value="1"/>
</dbReference>
<dbReference type="PANTHER" id="PTHR11552">
    <property type="entry name" value="GLUCOSE-METHANOL-CHOLINE GMC OXIDOREDUCTASE"/>
    <property type="match status" value="1"/>
</dbReference>
<evidence type="ECO:0000259" key="8">
    <source>
        <dbReference type="PROSITE" id="PS00623"/>
    </source>
</evidence>
<evidence type="ECO:0000256" key="1">
    <source>
        <dbReference type="ARBA" id="ARBA00001974"/>
    </source>
</evidence>
<accession>D6TK76</accession>
<dbReference type="SUPFAM" id="SSF51905">
    <property type="entry name" value="FAD/NAD(P)-binding domain"/>
    <property type="match status" value="1"/>
</dbReference>
<sequence>MNTEFNPPRGTDKRKPTENAAPSGQEQRKTSHFESSIQAEEFAARVRLNQSKLRSQLKSQYDFIVCGSGSSGSVVASRLAENPDVSVLLLEAGGNDEAPEVMDADKWPFNLGSERDWSFQAQPSSLVNGRSVPLSMGKVLGGGSSINVMVWARGHKSDWDFFASEAGDPAWNYESVLQIYRRIEDWHGAPDPQYRGTGGPVFVEPAPDPNPIAPAMLEGAQSIGIPIFENQNGRMMEGDGGASIIDVRARGGKRQSVFRSYTYPLMDRPNLTVLTHALVTRLTFEGKRATGVEIAYNGKIHRISAGTEVVLSLGAIQTPKVLMQSGIGDQAELQRFGIPVIQHLPGVGQNFQDHPAFDCVWEYEEALPPRNTMAEATFFWKSAADLESPDIQTCLAEVPKSSAENSARFGMPAHGWTLFGGIVRPKSRGYLRLTGPDPSDPVEIEANFLSHPDDLKAAIACVELCREIGNSAALRPFSRREVMPGNLKEAELERFIRDATMTYWHETCTAKMGRDAMSVVDSHLRVYGITNLRIADGSIMPRVTTGNTQAPCIVIGERAAEIIQAEYQLV</sequence>
<comment type="caution">
    <text evidence="10">The sequence shown here is derived from an EMBL/GenBank/DDBJ whole genome shotgun (WGS) entry which is preliminary data.</text>
</comment>
<feature type="binding site" evidence="5">
    <location>
        <position position="537"/>
    </location>
    <ligand>
        <name>FAD</name>
        <dbReference type="ChEBI" id="CHEBI:57692"/>
    </ligand>
</feature>
<dbReference type="PANTHER" id="PTHR11552:SF147">
    <property type="entry name" value="CHOLINE DEHYDROGENASE, MITOCHONDRIAL"/>
    <property type="match status" value="1"/>
</dbReference>
<dbReference type="SUPFAM" id="SSF54373">
    <property type="entry name" value="FAD-linked reductases, C-terminal domain"/>
    <property type="match status" value="1"/>
</dbReference>
<evidence type="ECO:0000256" key="4">
    <source>
        <dbReference type="ARBA" id="ARBA00022827"/>
    </source>
</evidence>
<dbReference type="InterPro" id="IPR012132">
    <property type="entry name" value="GMC_OxRdtase"/>
</dbReference>
<dbReference type="Gene3D" id="3.30.410.40">
    <property type="match status" value="1"/>
</dbReference>
<evidence type="ECO:0000256" key="6">
    <source>
        <dbReference type="RuleBase" id="RU003968"/>
    </source>
</evidence>
<feature type="binding site" evidence="5">
    <location>
        <position position="503"/>
    </location>
    <ligand>
        <name>substrate</name>
    </ligand>
</feature>
<evidence type="ECO:0000313" key="11">
    <source>
        <dbReference type="Proteomes" id="UP000004508"/>
    </source>
</evidence>
<comment type="cofactor">
    <cofactor evidence="1 5">
        <name>FAD</name>
        <dbReference type="ChEBI" id="CHEBI:57692"/>
    </cofactor>
</comment>
<dbReference type="AlphaFoldDB" id="D6TK76"/>
<feature type="binding site" evidence="5">
    <location>
        <position position="394"/>
    </location>
    <ligand>
        <name>substrate</name>
    </ligand>
</feature>
<dbReference type="InterPro" id="IPR000172">
    <property type="entry name" value="GMC_OxRdtase_N"/>
</dbReference>
<dbReference type="InterPro" id="IPR007867">
    <property type="entry name" value="GMC_OxRtase_C"/>
</dbReference>
<evidence type="ECO:0000256" key="5">
    <source>
        <dbReference type="PIRSR" id="PIRSR000137-2"/>
    </source>
</evidence>
<feature type="binding site" evidence="5">
    <location>
        <position position="279"/>
    </location>
    <ligand>
        <name>FAD</name>
        <dbReference type="ChEBI" id="CHEBI:57692"/>
    </ligand>
</feature>
<dbReference type="RefSeq" id="WP_007910263.1">
    <property type="nucleotide sequence ID" value="NZ_ADVG01000002.1"/>
</dbReference>
<protein>
    <submittedName>
        <fullName evidence="10">Glucose-methanol-choline oxidoreductase</fullName>
    </submittedName>
</protein>
<feature type="region of interest" description="Disordered" evidence="7">
    <location>
        <begin position="1"/>
        <end position="35"/>
    </location>
</feature>
<dbReference type="Pfam" id="PF00732">
    <property type="entry name" value="GMC_oxred_N"/>
    <property type="match status" value="1"/>
</dbReference>
<dbReference type="PROSITE" id="PS00624">
    <property type="entry name" value="GMC_OXRED_2"/>
    <property type="match status" value="1"/>
</dbReference>
<dbReference type="Gene3D" id="3.50.50.60">
    <property type="entry name" value="FAD/NAD(P)-binding domain"/>
    <property type="match status" value="1"/>
</dbReference>
<dbReference type="Proteomes" id="UP000004508">
    <property type="component" value="Unassembled WGS sequence"/>
</dbReference>
<evidence type="ECO:0000259" key="9">
    <source>
        <dbReference type="PROSITE" id="PS00624"/>
    </source>
</evidence>
<proteinExistence type="inferred from homology"/>
<evidence type="ECO:0000313" key="10">
    <source>
        <dbReference type="EMBL" id="EFH86176.1"/>
    </source>
</evidence>
<keyword evidence="3 6" id="KW-0285">Flavoprotein</keyword>
<keyword evidence="11" id="KW-1185">Reference proteome</keyword>
<evidence type="ECO:0000256" key="7">
    <source>
        <dbReference type="SAM" id="MobiDB-lite"/>
    </source>
</evidence>
<dbReference type="EMBL" id="ADVG01000002">
    <property type="protein sequence ID" value="EFH86176.1"/>
    <property type="molecule type" value="Genomic_DNA"/>
</dbReference>
<keyword evidence="4 5" id="KW-0274">FAD</keyword>
<feature type="binding site" evidence="5">
    <location>
        <begin position="147"/>
        <end position="150"/>
    </location>
    <ligand>
        <name>FAD</name>
        <dbReference type="ChEBI" id="CHEBI:57692"/>
    </ligand>
</feature>
<dbReference type="eggNOG" id="COG2303">
    <property type="taxonomic scope" value="Bacteria"/>
</dbReference>
<dbReference type="GO" id="GO:0050660">
    <property type="term" value="F:flavin adenine dinucleotide binding"/>
    <property type="evidence" value="ECO:0007669"/>
    <property type="project" value="InterPro"/>
</dbReference>
<feature type="binding site" evidence="5">
    <location>
        <position position="139"/>
    </location>
    <ligand>
        <name>FAD</name>
        <dbReference type="ChEBI" id="CHEBI:57692"/>
    </ligand>
</feature>
<dbReference type="GO" id="GO:0016614">
    <property type="term" value="F:oxidoreductase activity, acting on CH-OH group of donors"/>
    <property type="evidence" value="ECO:0007669"/>
    <property type="project" value="InterPro"/>
</dbReference>
<feature type="domain" description="Glucose-methanol-choline oxidoreductase N-terminal" evidence="8">
    <location>
        <begin position="137"/>
        <end position="160"/>
    </location>
</feature>
<feature type="domain" description="Glucose-methanol-choline oxidoreductase N-terminal" evidence="9">
    <location>
        <begin position="314"/>
        <end position="328"/>
    </location>
</feature>